<dbReference type="Proteomes" id="UP001143391">
    <property type="component" value="Unassembled WGS sequence"/>
</dbReference>
<dbReference type="EMBL" id="JANCMW010000013">
    <property type="protein sequence ID" value="MDF0752162.1"/>
    <property type="molecule type" value="Genomic_DNA"/>
</dbReference>
<reference evidence="2" key="1">
    <citation type="submission" date="2022-07" db="EMBL/GenBank/DDBJ databases">
        <title>Marinobacter iranensis a new bacterium isolate from a hipersaline lake in Iran.</title>
        <authorList>
            <person name="Mohammad A.M.A."/>
            <person name="Cristina S.-P."/>
            <person name="Antonio V."/>
        </authorList>
    </citation>
    <scope>NUCLEOTIDE SEQUENCE</scope>
    <source>
        <strain evidence="2">71-i</strain>
    </source>
</reference>
<dbReference type="SUPFAM" id="SSF56801">
    <property type="entry name" value="Acetyl-CoA synthetase-like"/>
    <property type="match status" value="1"/>
</dbReference>
<evidence type="ECO:0000313" key="3">
    <source>
        <dbReference type="Proteomes" id="UP001143391"/>
    </source>
</evidence>
<accession>A0ABT5YEN8</accession>
<proteinExistence type="predicted"/>
<comment type="caution">
    <text evidence="2">The sequence shown here is derived from an EMBL/GenBank/DDBJ whole genome shotgun (WGS) entry which is preliminary data.</text>
</comment>
<feature type="region of interest" description="Disordered" evidence="1">
    <location>
        <begin position="75"/>
        <end position="104"/>
    </location>
</feature>
<keyword evidence="3" id="KW-1185">Reference proteome</keyword>
<protein>
    <submittedName>
        <fullName evidence="2">CoF synthetase</fullName>
    </submittedName>
</protein>
<name>A0ABT5YEN8_9GAMM</name>
<organism evidence="2 3">
    <name type="scientific">Marinobacter iranensis</name>
    <dbReference type="NCBI Taxonomy" id="2962607"/>
    <lineage>
        <taxon>Bacteria</taxon>
        <taxon>Pseudomonadati</taxon>
        <taxon>Pseudomonadota</taxon>
        <taxon>Gammaproteobacteria</taxon>
        <taxon>Pseudomonadales</taxon>
        <taxon>Marinobacteraceae</taxon>
        <taxon>Marinobacter</taxon>
    </lineage>
</organism>
<sequence length="422" mass="47479">MIIRSARFLLTRLLFLAMGLPISRYRKEVEQLWSLSKEVRAESLGQLLARNRPLNSAGSAVGGLEDLRSSLSLSKKQFRNQSTQGREKHGKSGFGRHTAGTTGEPTQITLDRKELARMLAVRDYCFRHHGLKLGQREARLWGRPEVGIKSRLKNFVMNRRVFHPVGPEAKDEVANLLSWKPDYLYGYASLLLEAAQILDGMEMEFDPPKCVVCTAESILPAQKAYISRAFKAPVAEEYGSTEFDVIAFECTEGHRHLVNPWALVENTKDKGCIVTDVSRTSQSLVRYELGDYVHLESSNCTLLGSTEVIHQLEGRSINRFAYLSKDEKFHALEFARAVDRYQSLSGEVFEFTVYQYQYGRFELDTSLPPGKGSLDVSRFVSEYLCDVVGEPVNVVPAGEKTASESFTKKGYFIQAMGPDHEG</sequence>
<evidence type="ECO:0000256" key="1">
    <source>
        <dbReference type="SAM" id="MobiDB-lite"/>
    </source>
</evidence>
<dbReference type="InterPro" id="IPR053158">
    <property type="entry name" value="CapK_Type1_Caps_Biosynth"/>
</dbReference>
<dbReference type="InterPro" id="IPR042099">
    <property type="entry name" value="ANL_N_sf"/>
</dbReference>
<dbReference type="PANTHER" id="PTHR36932">
    <property type="entry name" value="CAPSULAR POLYSACCHARIDE BIOSYNTHESIS PROTEIN"/>
    <property type="match status" value="1"/>
</dbReference>
<dbReference type="RefSeq" id="WP_275709219.1">
    <property type="nucleotide sequence ID" value="NZ_JANCMW010000013.1"/>
</dbReference>
<evidence type="ECO:0000313" key="2">
    <source>
        <dbReference type="EMBL" id="MDF0752162.1"/>
    </source>
</evidence>
<dbReference type="PANTHER" id="PTHR36932:SF1">
    <property type="entry name" value="CAPSULAR POLYSACCHARIDE BIOSYNTHESIS PROTEIN"/>
    <property type="match status" value="1"/>
</dbReference>
<dbReference type="Gene3D" id="3.40.50.12780">
    <property type="entry name" value="N-terminal domain of ligase-like"/>
    <property type="match status" value="1"/>
</dbReference>
<feature type="compositionally biased region" description="Polar residues" evidence="1">
    <location>
        <begin position="75"/>
        <end position="84"/>
    </location>
</feature>
<gene>
    <name evidence="2" type="ORF">NLU14_18185</name>
</gene>